<protein>
    <recommendedName>
        <fullName evidence="4">DUF2961 domain-containing protein</fullName>
    </recommendedName>
</protein>
<proteinExistence type="predicted"/>
<dbReference type="InterPro" id="IPR021345">
    <property type="entry name" value="DUF2961"/>
</dbReference>
<evidence type="ECO:0000313" key="2">
    <source>
        <dbReference type="EMBL" id="TWT78352.1"/>
    </source>
</evidence>
<feature type="signal peptide" evidence="1">
    <location>
        <begin position="1"/>
        <end position="19"/>
    </location>
</feature>
<dbReference type="OrthoDB" id="2518538at2"/>
<name>A0A5C5YTL4_9BACT</name>
<keyword evidence="3" id="KW-1185">Reference proteome</keyword>
<feature type="chain" id="PRO_5022725635" description="DUF2961 domain-containing protein" evidence="1">
    <location>
        <begin position="20"/>
        <end position="694"/>
    </location>
</feature>
<evidence type="ECO:0000256" key="1">
    <source>
        <dbReference type="SAM" id="SignalP"/>
    </source>
</evidence>
<dbReference type="AlphaFoldDB" id="A0A5C5YTL4"/>
<dbReference type="Proteomes" id="UP000318478">
    <property type="component" value="Unassembled WGS sequence"/>
</dbReference>
<evidence type="ECO:0008006" key="4">
    <source>
        <dbReference type="Google" id="ProtNLM"/>
    </source>
</evidence>
<dbReference type="EMBL" id="SJPO01000002">
    <property type="protein sequence ID" value="TWT78352.1"/>
    <property type="molecule type" value="Genomic_DNA"/>
</dbReference>
<dbReference type="RefSeq" id="WP_146584744.1">
    <property type="nucleotide sequence ID" value="NZ_SJPO01000002.1"/>
</dbReference>
<keyword evidence="1" id="KW-0732">Signal</keyword>
<gene>
    <name evidence="2" type="ORF">Pla123a_11430</name>
</gene>
<sequence length="694" mass="77480" precursor="true">MIPRLLLLLAAVSPTLACGDEPVTTIGLIEEMIDFDRLCETPTHPYKTLQFTSTDRRSRTPGGPDWFANSDGFGGAPIPPFEKVLKAPGEDGVGEYLIADVEGPGAIVRTWTADINGRIRVEIDGADEPIFEGPAEQFLHRPYDSFAGQSGIAAATLQGAFYQRDAAYCPLPFGRRCRIVWIGDRNRVHFYYVQIRKYLSEEVVVEPFRPTDLSESKQRIEQVAAVLKDPDENHRLEGSGTHEIDVRLEPGERRQALLVEGPAALERLTLSVQADNEVDALRQTVMLVSFDGWTNAQVQSPVGDFFAAAPGINPFVSLPFTVRDDGRMTCRYVAPFKESARIEFHNRGDQPVRILGNARTRTRRWDDDRSMHFYARWRVLHDIATPPPFDVPFLMAMGRGRYVGTASLLMNTARGVHPSGTWWGEGDEKVYVDGDESPSWFGTGSEDYYNYAWSADDIFSFPFAGQPRNDGPANRGFVTNYRFHFLDDQPFNDRLAFTMELLSNHSVEGLSYACQAYHYGRPGMIDDHRPITSEDVRPPRLPAPWTPLAEFGSEDATFFEPEQLISDKAAQLASERGGLWSAGRLLTWRPTAVGDTLRLTFPVQEAAAYEVRVGLAVDARAGMVSAKLDDEPFGFGDPQEALRTAASRRTMLRASASDEVSLSQGDHELVLRYEGNGRGVEPFVGIDFLWLQPR</sequence>
<reference evidence="2 3" key="1">
    <citation type="submission" date="2019-02" db="EMBL/GenBank/DDBJ databases">
        <title>Deep-cultivation of Planctomycetes and their phenomic and genomic characterization uncovers novel biology.</title>
        <authorList>
            <person name="Wiegand S."/>
            <person name="Jogler M."/>
            <person name="Boedeker C."/>
            <person name="Pinto D."/>
            <person name="Vollmers J."/>
            <person name="Rivas-Marin E."/>
            <person name="Kohn T."/>
            <person name="Peeters S.H."/>
            <person name="Heuer A."/>
            <person name="Rast P."/>
            <person name="Oberbeckmann S."/>
            <person name="Bunk B."/>
            <person name="Jeske O."/>
            <person name="Meyerdierks A."/>
            <person name="Storesund J.E."/>
            <person name="Kallscheuer N."/>
            <person name="Luecker S."/>
            <person name="Lage O.M."/>
            <person name="Pohl T."/>
            <person name="Merkel B.J."/>
            <person name="Hornburger P."/>
            <person name="Mueller R.-W."/>
            <person name="Bruemmer F."/>
            <person name="Labrenz M."/>
            <person name="Spormann A.M."/>
            <person name="Op Den Camp H."/>
            <person name="Overmann J."/>
            <person name="Amann R."/>
            <person name="Jetten M.S.M."/>
            <person name="Mascher T."/>
            <person name="Medema M.H."/>
            <person name="Devos D.P."/>
            <person name="Kaster A.-K."/>
            <person name="Ovreas L."/>
            <person name="Rohde M."/>
            <person name="Galperin M.Y."/>
            <person name="Jogler C."/>
        </authorList>
    </citation>
    <scope>NUCLEOTIDE SEQUENCE [LARGE SCALE GENOMIC DNA]</scope>
    <source>
        <strain evidence="2 3">Pla123a</strain>
    </source>
</reference>
<dbReference type="Pfam" id="PF11175">
    <property type="entry name" value="DUF2961"/>
    <property type="match status" value="1"/>
</dbReference>
<accession>A0A5C5YTL4</accession>
<dbReference type="Gene3D" id="2.60.120.1390">
    <property type="match status" value="2"/>
</dbReference>
<organism evidence="2 3">
    <name type="scientific">Posidoniimonas polymericola</name>
    <dbReference type="NCBI Taxonomy" id="2528002"/>
    <lineage>
        <taxon>Bacteria</taxon>
        <taxon>Pseudomonadati</taxon>
        <taxon>Planctomycetota</taxon>
        <taxon>Planctomycetia</taxon>
        <taxon>Pirellulales</taxon>
        <taxon>Lacipirellulaceae</taxon>
        <taxon>Posidoniimonas</taxon>
    </lineage>
</organism>
<comment type="caution">
    <text evidence="2">The sequence shown here is derived from an EMBL/GenBank/DDBJ whole genome shotgun (WGS) entry which is preliminary data.</text>
</comment>
<evidence type="ECO:0000313" key="3">
    <source>
        <dbReference type="Proteomes" id="UP000318478"/>
    </source>
</evidence>